<evidence type="ECO:0000313" key="2">
    <source>
        <dbReference type="Proteomes" id="UP001344906"/>
    </source>
</evidence>
<dbReference type="EMBL" id="BSRI01000002">
    <property type="protein sequence ID" value="GLV57942.1"/>
    <property type="molecule type" value="Genomic_DNA"/>
</dbReference>
<organism evidence="1 2">
    <name type="scientific">Dictyobacter halimunensis</name>
    <dbReference type="NCBI Taxonomy" id="3026934"/>
    <lineage>
        <taxon>Bacteria</taxon>
        <taxon>Bacillati</taxon>
        <taxon>Chloroflexota</taxon>
        <taxon>Ktedonobacteria</taxon>
        <taxon>Ktedonobacterales</taxon>
        <taxon>Dictyobacteraceae</taxon>
        <taxon>Dictyobacter</taxon>
    </lineage>
</organism>
<sequence>MRAWYPRFLLLTPVDNNRSRRTCAHAHVRRDLLLSTLSAVRRVESLPKAQKLALFHLKDVSICITMTAVIRNLRNTHNFSKQTSPFDLGKALSLE</sequence>
<proteinExistence type="predicted"/>
<gene>
    <name evidence="1" type="ORF">KDH_47770</name>
</gene>
<evidence type="ECO:0000313" key="1">
    <source>
        <dbReference type="EMBL" id="GLV57942.1"/>
    </source>
</evidence>
<name>A0ABQ6FZG9_9CHLR</name>
<comment type="caution">
    <text evidence="1">The sequence shown here is derived from an EMBL/GenBank/DDBJ whole genome shotgun (WGS) entry which is preliminary data.</text>
</comment>
<reference evidence="1 2" key="1">
    <citation type="submission" date="2023-02" db="EMBL/GenBank/DDBJ databases">
        <title>Dictyobacter halimunensis sp. nov., a new member of the class Ktedonobacteria from forest soil in a geothermal area.</title>
        <authorList>
            <person name="Rachmania M.K."/>
            <person name="Ningsih F."/>
            <person name="Sakai Y."/>
            <person name="Yabe S."/>
            <person name="Yokota A."/>
            <person name="Sjamsuridzal W."/>
        </authorList>
    </citation>
    <scope>NUCLEOTIDE SEQUENCE [LARGE SCALE GENOMIC DNA]</scope>
    <source>
        <strain evidence="1 2">S3.2.2.5</strain>
    </source>
</reference>
<dbReference type="Proteomes" id="UP001344906">
    <property type="component" value="Unassembled WGS sequence"/>
</dbReference>
<protein>
    <submittedName>
        <fullName evidence="1">Uncharacterized protein</fullName>
    </submittedName>
</protein>
<accession>A0ABQ6FZG9</accession>
<keyword evidence="2" id="KW-1185">Reference proteome</keyword>